<protein>
    <submittedName>
        <fullName evidence="5">Efflux RND transporter periplasmic adaptor subunit</fullName>
    </submittedName>
</protein>
<evidence type="ECO:0000259" key="4">
    <source>
        <dbReference type="Pfam" id="PF25954"/>
    </source>
</evidence>
<evidence type="ECO:0000256" key="1">
    <source>
        <dbReference type="ARBA" id="ARBA00009477"/>
    </source>
</evidence>
<dbReference type="Gene3D" id="1.10.287.470">
    <property type="entry name" value="Helix hairpin bin"/>
    <property type="match status" value="1"/>
</dbReference>
<dbReference type="InterPro" id="IPR058792">
    <property type="entry name" value="Beta-barrel_RND_2"/>
</dbReference>
<reference evidence="5" key="1">
    <citation type="submission" date="2022-08" db="EMBL/GenBank/DDBJ databases">
        <title>Catabolic pathway analysis in culturable SAR92 clade bacteria reveals their overlooked roles in DMSP degradation in coastal seas.</title>
        <authorList>
            <person name="He X."/>
            <person name="Zhang X."/>
            <person name="Zhang Y."/>
        </authorList>
    </citation>
    <scope>NUCLEOTIDE SEQUENCE</scope>
    <source>
        <strain evidence="5">H455</strain>
    </source>
</reference>
<feature type="region of interest" description="Disordered" evidence="2">
    <location>
        <begin position="347"/>
        <end position="370"/>
    </location>
</feature>
<dbReference type="PANTHER" id="PTHR30469:SF29">
    <property type="entry name" value="BLR2860 PROTEIN"/>
    <property type="match status" value="1"/>
</dbReference>
<evidence type="ECO:0000256" key="2">
    <source>
        <dbReference type="SAM" id="MobiDB-lite"/>
    </source>
</evidence>
<feature type="domain" description="CusB-like beta-barrel" evidence="4">
    <location>
        <begin position="201"/>
        <end position="273"/>
    </location>
</feature>
<evidence type="ECO:0000313" key="5">
    <source>
        <dbReference type="EMBL" id="UVW35697.1"/>
    </source>
</evidence>
<feature type="compositionally biased region" description="Low complexity" evidence="2">
    <location>
        <begin position="351"/>
        <end position="370"/>
    </location>
</feature>
<feature type="domain" description="Multidrug resistance protein MdtA-like barrel-sandwich hybrid" evidence="3">
    <location>
        <begin position="67"/>
        <end position="194"/>
    </location>
</feature>
<dbReference type="NCBIfam" id="TIGR01730">
    <property type="entry name" value="RND_mfp"/>
    <property type="match status" value="1"/>
</dbReference>
<evidence type="ECO:0000313" key="6">
    <source>
        <dbReference type="Proteomes" id="UP001059934"/>
    </source>
</evidence>
<dbReference type="Gene3D" id="2.40.50.100">
    <property type="match status" value="1"/>
</dbReference>
<accession>A0ABY5TPD3</accession>
<dbReference type="Pfam" id="PF25917">
    <property type="entry name" value="BSH_RND"/>
    <property type="match status" value="1"/>
</dbReference>
<dbReference type="SUPFAM" id="SSF111369">
    <property type="entry name" value="HlyD-like secretion proteins"/>
    <property type="match status" value="1"/>
</dbReference>
<proteinExistence type="inferred from homology"/>
<organism evidence="5 6">
    <name type="scientific">SAR92 clade bacterium H455</name>
    <dbReference type="NCBI Taxonomy" id="2974818"/>
    <lineage>
        <taxon>Bacteria</taxon>
        <taxon>Pseudomonadati</taxon>
        <taxon>Pseudomonadota</taxon>
        <taxon>Gammaproteobacteria</taxon>
        <taxon>Cellvibrionales</taxon>
        <taxon>Porticoccaceae</taxon>
        <taxon>SAR92 clade</taxon>
    </lineage>
</organism>
<dbReference type="EMBL" id="CP103416">
    <property type="protein sequence ID" value="UVW35697.1"/>
    <property type="molecule type" value="Genomic_DNA"/>
</dbReference>
<gene>
    <name evidence="5" type="ORF">NYF23_03565</name>
</gene>
<dbReference type="Pfam" id="PF25954">
    <property type="entry name" value="Beta-barrel_RND_2"/>
    <property type="match status" value="1"/>
</dbReference>
<comment type="similarity">
    <text evidence="1">Belongs to the membrane fusion protein (MFP) (TC 8.A.1) family.</text>
</comment>
<dbReference type="Gene3D" id="2.40.30.170">
    <property type="match status" value="1"/>
</dbReference>
<dbReference type="InterPro" id="IPR006143">
    <property type="entry name" value="RND_pump_MFP"/>
</dbReference>
<dbReference type="Proteomes" id="UP001059934">
    <property type="component" value="Chromosome"/>
</dbReference>
<sequence length="370" mass="39443">MNSNVRVSLIIALAIALWLMSGLFASPATETNSSKVKSKLTNVQADWFETQSYEPQLILRGRTEANRSVDVKAQIAGRIVAVPAAEGALVNAGAILCEVDQEDRKLRLQHARAGLKQATIEYQGARKLEQGGYQSELAIAKAKTRLESARVALERSTLDLDNLSIKAPFAGIVERRTVEVGDFVQPGQLCAQVVELNPLKVSAEITEQEIGKISLARGAQLTLAGGETLSGEISYLSRQANPVTRSYRIEATVANPQLRFLAGMSASLKIASEPLAAHLIPSSLVLLDDAGHLVVRAVDDQGIINTLSVVNVGENGDGVWVTGLPDRVALVTVGQNYVTEAEQVSVSYKTGSSPNSSSFDSSSFDSSGSQ</sequence>
<dbReference type="PANTHER" id="PTHR30469">
    <property type="entry name" value="MULTIDRUG RESISTANCE PROTEIN MDTA"/>
    <property type="match status" value="1"/>
</dbReference>
<evidence type="ECO:0000259" key="3">
    <source>
        <dbReference type="Pfam" id="PF25917"/>
    </source>
</evidence>
<keyword evidence="6" id="KW-1185">Reference proteome</keyword>
<dbReference type="InterPro" id="IPR058625">
    <property type="entry name" value="MdtA-like_BSH"/>
</dbReference>
<name>A0ABY5TPD3_9GAMM</name>